<dbReference type="Gene3D" id="2.60.40.3440">
    <property type="match status" value="1"/>
</dbReference>
<dbReference type="AlphaFoldDB" id="A0A2N7UGS7"/>
<accession>A0A2N7UGS7</accession>
<dbReference type="Pfam" id="PF17963">
    <property type="entry name" value="Big_9"/>
    <property type="match status" value="1"/>
</dbReference>
<organism evidence="2 3">
    <name type="scientific">Halomonas urumqiensis</name>
    <dbReference type="NCBI Taxonomy" id="1684789"/>
    <lineage>
        <taxon>Bacteria</taxon>
        <taxon>Pseudomonadati</taxon>
        <taxon>Pseudomonadota</taxon>
        <taxon>Gammaproteobacteria</taxon>
        <taxon>Oceanospirillales</taxon>
        <taxon>Halomonadaceae</taxon>
        <taxon>Halomonas</taxon>
    </lineage>
</organism>
<dbReference type="RefSeq" id="WP_180978294.1">
    <property type="nucleotide sequence ID" value="NZ_PNRG01000026.1"/>
</dbReference>
<feature type="domain" description="LapA adhesin" evidence="1">
    <location>
        <begin position="276"/>
        <end position="371"/>
    </location>
</feature>
<keyword evidence="3" id="KW-1185">Reference proteome</keyword>
<evidence type="ECO:0000259" key="1">
    <source>
        <dbReference type="Pfam" id="PF20579"/>
    </source>
</evidence>
<sequence length="613" mass="61851">MTIATVVSITGQAWARDAEGNLRELRVGSTLEEGETLLTADNATVELEFADGLPPSVVEGGQVVTMTAELDAEQPVESGEFSALDEDLDTLLTALEGEGDLLDVLDATAAGAGGAGGGGEGGGHSFVMLGRISEATNPQAYSYDAGSLSGVGVGASEETQLPEEDAPTATVEFELFEGVANVSGGTIVEGSPFQLIATVDTPPVGSPLVISLSNGQQIIIPVGETTGEVLVETRVDDPYVQGSEDIPITVVGTEGGDYEELIVLDIPPITVVDDDDVTTVALDGPQDVPELTEITLTANVDNPPQTDLTLELSNGEVITILAGQSSGSVTFNAPNVPDGGGEVSVTIVGAEGGNYEALDISGAEHTTGVIDRVPSAGETANVLDDAAIPSGDAIVTGTLPLGFGGDGAGGVGLQAMDGQTATLGTESVSYAWDNSTSTLLATGPRGDLFSVVVDPQTGGYTATLLDNVLHTEGADDDGLSLTFTVTDADGSSVNGQVTLNFLDDAPTAADDTITQAAENAPVLVDVLANDEVGADGVDLTTGVAVVAGSLTGSGDLVYNDNGTFTYTPAPGEEGDVSFQYTLTDGDGDTSTATATLTLQDDSTPTISVVRADG</sequence>
<proteinExistence type="predicted"/>
<dbReference type="Proteomes" id="UP000235547">
    <property type="component" value="Unassembled WGS sequence"/>
</dbReference>
<evidence type="ECO:0000313" key="2">
    <source>
        <dbReference type="EMBL" id="PMR79615.1"/>
    </source>
</evidence>
<dbReference type="Pfam" id="PF20579">
    <property type="entry name" value="LapA"/>
    <property type="match status" value="2"/>
</dbReference>
<name>A0A2N7UGS7_9GAMM</name>
<dbReference type="InterPro" id="IPR046779">
    <property type="entry name" value="LapA_adhesin_dom"/>
</dbReference>
<protein>
    <recommendedName>
        <fullName evidence="1">LapA adhesin domain-containing protein</fullName>
    </recommendedName>
</protein>
<reference evidence="2 3" key="1">
    <citation type="submission" date="2018-01" db="EMBL/GenBank/DDBJ databases">
        <title>Halomonas endophytica sp. nov., isolated from storage liquid in the stems of Populus euphratica.</title>
        <authorList>
            <person name="Chen C."/>
        </authorList>
    </citation>
    <scope>NUCLEOTIDE SEQUENCE [LARGE SCALE GENOMIC DNA]</scope>
    <source>
        <strain evidence="2 3">BZ-SZ-XJ27</strain>
    </source>
</reference>
<dbReference type="EMBL" id="PNRG01000026">
    <property type="protein sequence ID" value="PMR79615.1"/>
    <property type="molecule type" value="Genomic_DNA"/>
</dbReference>
<gene>
    <name evidence="2" type="ORF">C1H70_11570</name>
</gene>
<dbReference type="InterPro" id="IPR047777">
    <property type="entry name" value="LapA-like_RM"/>
</dbReference>
<evidence type="ECO:0000313" key="3">
    <source>
        <dbReference type="Proteomes" id="UP000235547"/>
    </source>
</evidence>
<comment type="caution">
    <text evidence="2">The sequence shown here is derived from an EMBL/GenBank/DDBJ whole genome shotgun (WGS) entry which is preliminary data.</text>
</comment>
<feature type="domain" description="LapA adhesin" evidence="1">
    <location>
        <begin position="186"/>
        <end position="274"/>
    </location>
</feature>
<feature type="non-terminal residue" evidence="2">
    <location>
        <position position="613"/>
    </location>
</feature>
<dbReference type="NCBIfam" id="NF033682">
    <property type="entry name" value="retention_LapA"/>
    <property type="match status" value="1"/>
</dbReference>